<accession>A0A917V263</accession>
<dbReference type="SUPFAM" id="SSF158682">
    <property type="entry name" value="TerB-like"/>
    <property type="match status" value="1"/>
</dbReference>
<dbReference type="Gene3D" id="1.10.3680.10">
    <property type="entry name" value="TerB-like"/>
    <property type="match status" value="1"/>
</dbReference>
<dbReference type="EMBL" id="BMMF01000001">
    <property type="protein sequence ID" value="GGK19972.1"/>
    <property type="molecule type" value="Genomic_DNA"/>
</dbReference>
<name>A0A917V263_9HYPH</name>
<protein>
    <submittedName>
        <fullName evidence="2">Tellurite resistance TerB</fullName>
    </submittedName>
</protein>
<dbReference type="RefSeq" id="WP_210317548.1">
    <property type="nucleotide sequence ID" value="NZ_BMMF01000001.1"/>
</dbReference>
<evidence type="ECO:0000259" key="1">
    <source>
        <dbReference type="Pfam" id="PF05099"/>
    </source>
</evidence>
<keyword evidence="3" id="KW-1185">Reference proteome</keyword>
<dbReference type="Pfam" id="PF05099">
    <property type="entry name" value="TerB"/>
    <property type="match status" value="1"/>
</dbReference>
<dbReference type="InterPro" id="IPR029024">
    <property type="entry name" value="TerB-like"/>
</dbReference>
<organism evidence="2 3">
    <name type="scientific">Salinarimonas ramus</name>
    <dbReference type="NCBI Taxonomy" id="690164"/>
    <lineage>
        <taxon>Bacteria</taxon>
        <taxon>Pseudomonadati</taxon>
        <taxon>Pseudomonadota</taxon>
        <taxon>Alphaproteobacteria</taxon>
        <taxon>Hyphomicrobiales</taxon>
        <taxon>Salinarimonadaceae</taxon>
        <taxon>Salinarimonas</taxon>
    </lineage>
</organism>
<dbReference type="CDD" id="cd07176">
    <property type="entry name" value="terB"/>
    <property type="match status" value="1"/>
</dbReference>
<sequence>MVLDWLKTNVTKAREALQTEVGRFKNREFMEAVVSGCALVAAADGDISSSEKQKMIKYIENSEELKVFKLEEVIAFFKKITDKFEFDAEIGKAEALKHVGALRNKPDAARIMVRVCIAIGASDGNFDDSEKAVIRTICRELTLDPADFDL</sequence>
<dbReference type="AlphaFoldDB" id="A0A917V263"/>
<comment type="caution">
    <text evidence="2">The sequence shown here is derived from an EMBL/GenBank/DDBJ whole genome shotgun (WGS) entry which is preliminary data.</text>
</comment>
<proteinExistence type="predicted"/>
<reference evidence="2 3" key="1">
    <citation type="journal article" date="2014" name="Int. J. Syst. Evol. Microbiol.">
        <title>Complete genome sequence of Corynebacterium casei LMG S-19264T (=DSM 44701T), isolated from a smear-ripened cheese.</title>
        <authorList>
            <consortium name="US DOE Joint Genome Institute (JGI-PGF)"/>
            <person name="Walter F."/>
            <person name="Albersmeier A."/>
            <person name="Kalinowski J."/>
            <person name="Ruckert C."/>
        </authorList>
    </citation>
    <scope>NUCLEOTIDE SEQUENCE [LARGE SCALE GENOMIC DNA]</scope>
    <source>
        <strain evidence="2 3">CGMCC 1.9161</strain>
    </source>
</reference>
<evidence type="ECO:0000313" key="2">
    <source>
        <dbReference type="EMBL" id="GGK19972.1"/>
    </source>
</evidence>
<gene>
    <name evidence="2" type="ORF">GCM10011322_03300</name>
</gene>
<feature type="domain" description="Co-chaperone DjlA N-terminal" evidence="1">
    <location>
        <begin position="31"/>
        <end position="149"/>
    </location>
</feature>
<evidence type="ECO:0000313" key="3">
    <source>
        <dbReference type="Proteomes" id="UP000600449"/>
    </source>
</evidence>
<dbReference type="InterPro" id="IPR007791">
    <property type="entry name" value="DjlA_N"/>
</dbReference>
<dbReference type="Proteomes" id="UP000600449">
    <property type="component" value="Unassembled WGS sequence"/>
</dbReference>